<reference evidence="2 3" key="1">
    <citation type="submission" date="2020-04" db="EMBL/GenBank/DDBJ databases">
        <authorList>
            <person name="De Canck E."/>
        </authorList>
    </citation>
    <scope>NUCLEOTIDE SEQUENCE [LARGE SCALE GENOMIC DNA]</scope>
    <source>
        <strain evidence="2 3">LMG 26845</strain>
    </source>
</reference>
<dbReference type="Proteomes" id="UP000507979">
    <property type="component" value="Unassembled WGS sequence"/>
</dbReference>
<dbReference type="AlphaFoldDB" id="A0A6J5BSV5"/>
<evidence type="ECO:0000313" key="3">
    <source>
        <dbReference type="Proteomes" id="UP000507979"/>
    </source>
</evidence>
<feature type="domain" description="DUF4123" evidence="1">
    <location>
        <begin position="29"/>
        <end position="164"/>
    </location>
</feature>
<protein>
    <recommendedName>
        <fullName evidence="1">DUF4123 domain-containing protein</fullName>
    </recommendedName>
</protein>
<evidence type="ECO:0000259" key="1">
    <source>
        <dbReference type="Pfam" id="PF13503"/>
    </source>
</evidence>
<sequence length="323" mass="36496">MMDWEAHLNDTLAQAADLAYARGVPLYTYLLVDFRGRAELAAPVKASADLSHGSIWVGTELAVYEEIAPLLIELDDLSRFELWRGPGEPRTSEVLRLLRRLHQIEGGVYAVTHVVSPLPLAELMAHFAYYGEYGLPDGREYYLHFYDSRILDRAFQVWTAPERERFLAPLSLLRYARRDGAMAQWAGPGVSLDAADRPRQQPFALAQHERLLELDYPDKLAVQIRRIYLGVLGGGVRQDDLYARVVEQMARARAHGVESERDMLDYVAWGITISPRFDEHEAIAPALRAFQGDGLSQALAQVPDAVWDALLRAEQERNEEVEA</sequence>
<gene>
    <name evidence="2" type="ORF">LMG26845_05988</name>
</gene>
<organism evidence="2 3">
    <name type="scientific">Achromobacter insuavis</name>
    <dbReference type="NCBI Taxonomy" id="1287735"/>
    <lineage>
        <taxon>Bacteria</taxon>
        <taxon>Pseudomonadati</taxon>
        <taxon>Pseudomonadota</taxon>
        <taxon>Betaproteobacteria</taxon>
        <taxon>Burkholderiales</taxon>
        <taxon>Alcaligenaceae</taxon>
        <taxon>Achromobacter</taxon>
    </lineage>
</organism>
<dbReference type="InterPro" id="IPR025391">
    <property type="entry name" value="DUF4123"/>
</dbReference>
<dbReference type="EMBL" id="CADIJR010000129">
    <property type="protein sequence ID" value="CAB3714943.1"/>
    <property type="molecule type" value="Genomic_DNA"/>
</dbReference>
<evidence type="ECO:0000313" key="2">
    <source>
        <dbReference type="EMBL" id="CAB3714943.1"/>
    </source>
</evidence>
<dbReference type="GeneID" id="92901901"/>
<proteinExistence type="predicted"/>
<keyword evidence="3" id="KW-1185">Reference proteome</keyword>
<dbReference type="Pfam" id="PF13503">
    <property type="entry name" value="DUF4123"/>
    <property type="match status" value="1"/>
</dbReference>
<dbReference type="RefSeq" id="WP_054434050.1">
    <property type="nucleotide sequence ID" value="NZ_CADIJR010000129.1"/>
</dbReference>
<accession>A0A6J5BSV5</accession>
<name>A0A6J5BSV5_9BURK</name>